<evidence type="ECO:0000259" key="2">
    <source>
        <dbReference type="PROSITE" id="PS50011"/>
    </source>
</evidence>
<protein>
    <recommendedName>
        <fullName evidence="2">Protein kinase domain-containing protein</fullName>
    </recommendedName>
</protein>
<reference evidence="3 4" key="1">
    <citation type="submission" date="2024-01" db="EMBL/GenBank/DDBJ databases">
        <title>The genomes of 5 underutilized Papilionoideae crops provide insights into root nodulation and disease resistance.</title>
        <authorList>
            <person name="Yuan L."/>
        </authorList>
    </citation>
    <scope>NUCLEOTIDE SEQUENCE [LARGE SCALE GENOMIC DNA]</scope>
    <source>
        <strain evidence="3">LY-2023</strain>
        <tissue evidence="3">Leaf</tissue>
    </source>
</reference>
<gene>
    <name evidence="3" type="ORF">RJT34_33572</name>
</gene>
<organism evidence="3 4">
    <name type="scientific">Clitoria ternatea</name>
    <name type="common">Butterfly pea</name>
    <dbReference type="NCBI Taxonomy" id="43366"/>
    <lineage>
        <taxon>Eukaryota</taxon>
        <taxon>Viridiplantae</taxon>
        <taxon>Streptophyta</taxon>
        <taxon>Embryophyta</taxon>
        <taxon>Tracheophyta</taxon>
        <taxon>Spermatophyta</taxon>
        <taxon>Magnoliopsida</taxon>
        <taxon>eudicotyledons</taxon>
        <taxon>Gunneridae</taxon>
        <taxon>Pentapetalae</taxon>
        <taxon>rosids</taxon>
        <taxon>fabids</taxon>
        <taxon>Fabales</taxon>
        <taxon>Fabaceae</taxon>
        <taxon>Papilionoideae</taxon>
        <taxon>50 kb inversion clade</taxon>
        <taxon>NPAAA clade</taxon>
        <taxon>indigoferoid/millettioid clade</taxon>
        <taxon>Phaseoleae</taxon>
        <taxon>Clitoria</taxon>
    </lineage>
</organism>
<dbReference type="PANTHER" id="PTHR47976:SF115">
    <property type="entry name" value="RECEPTOR-LIKE SERINE_THREONINE-PROTEIN KINASE"/>
    <property type="match status" value="1"/>
</dbReference>
<accession>A0AAN9IAK2</accession>
<dbReference type="InterPro" id="IPR011009">
    <property type="entry name" value="Kinase-like_dom_sf"/>
</dbReference>
<dbReference type="InterPro" id="IPR000719">
    <property type="entry name" value="Prot_kinase_dom"/>
</dbReference>
<keyword evidence="4" id="KW-1185">Reference proteome</keyword>
<keyword evidence="1" id="KW-0732">Signal</keyword>
<dbReference type="GO" id="GO:0004672">
    <property type="term" value="F:protein kinase activity"/>
    <property type="evidence" value="ECO:0007669"/>
    <property type="project" value="InterPro"/>
</dbReference>
<dbReference type="AlphaFoldDB" id="A0AAN9IAK2"/>
<name>A0AAN9IAK2_CLITE</name>
<feature type="domain" description="Protein kinase" evidence="2">
    <location>
        <begin position="1"/>
        <end position="89"/>
    </location>
</feature>
<dbReference type="InterPro" id="IPR051343">
    <property type="entry name" value="G-type_lectin_kinases/EP1-like"/>
</dbReference>
<dbReference type="GO" id="GO:0005524">
    <property type="term" value="F:ATP binding"/>
    <property type="evidence" value="ECO:0007669"/>
    <property type="project" value="InterPro"/>
</dbReference>
<dbReference type="Proteomes" id="UP001359559">
    <property type="component" value="Unassembled WGS sequence"/>
</dbReference>
<sequence>MFFPYGGVPLFPSGTLLYPQMNQFPNHAQEYSRGRSFWSGQLCSGLLLELLRGLAYLHHDFKSIIIHCDIKSNNILLDESFEARPVLLV</sequence>
<evidence type="ECO:0000313" key="4">
    <source>
        <dbReference type="Proteomes" id="UP001359559"/>
    </source>
</evidence>
<dbReference type="PROSITE" id="PS50011">
    <property type="entry name" value="PROTEIN_KINASE_DOM"/>
    <property type="match status" value="1"/>
</dbReference>
<dbReference type="EMBL" id="JAYKXN010000008">
    <property type="protein sequence ID" value="KAK7265946.1"/>
    <property type="molecule type" value="Genomic_DNA"/>
</dbReference>
<dbReference type="Gene3D" id="1.10.510.10">
    <property type="entry name" value="Transferase(Phosphotransferase) domain 1"/>
    <property type="match status" value="1"/>
</dbReference>
<comment type="caution">
    <text evidence="3">The sequence shown here is derived from an EMBL/GenBank/DDBJ whole genome shotgun (WGS) entry which is preliminary data.</text>
</comment>
<dbReference type="Pfam" id="PF00069">
    <property type="entry name" value="Pkinase"/>
    <property type="match status" value="1"/>
</dbReference>
<dbReference type="SUPFAM" id="SSF56112">
    <property type="entry name" value="Protein kinase-like (PK-like)"/>
    <property type="match status" value="1"/>
</dbReference>
<evidence type="ECO:0000256" key="1">
    <source>
        <dbReference type="ARBA" id="ARBA00022729"/>
    </source>
</evidence>
<proteinExistence type="predicted"/>
<evidence type="ECO:0000313" key="3">
    <source>
        <dbReference type="EMBL" id="KAK7265946.1"/>
    </source>
</evidence>
<dbReference type="PROSITE" id="PS00108">
    <property type="entry name" value="PROTEIN_KINASE_ST"/>
    <property type="match status" value="1"/>
</dbReference>
<dbReference type="PANTHER" id="PTHR47976">
    <property type="entry name" value="G-TYPE LECTIN S-RECEPTOR-LIKE SERINE/THREONINE-PROTEIN KINASE SD2-5"/>
    <property type="match status" value="1"/>
</dbReference>
<dbReference type="InterPro" id="IPR008271">
    <property type="entry name" value="Ser/Thr_kinase_AS"/>
</dbReference>